<dbReference type="InterPro" id="IPR050645">
    <property type="entry name" value="Histidine_acid_phosphatase"/>
</dbReference>
<accession>A0A3G2S9Y8</accession>
<reference evidence="3 4" key="1">
    <citation type="submission" date="2018-10" db="EMBL/GenBank/DDBJ databases">
        <title>Complete genome sequence of Malassezia restricta CBS 7877.</title>
        <authorList>
            <person name="Morand S.C."/>
            <person name="Bertignac M."/>
            <person name="Iltis A."/>
            <person name="Kolder I."/>
            <person name="Pirovano W."/>
            <person name="Jourdain R."/>
            <person name="Clavaud C."/>
        </authorList>
    </citation>
    <scope>NUCLEOTIDE SEQUENCE [LARGE SCALE GENOMIC DNA]</scope>
    <source>
        <strain evidence="3 4">CBS 7877</strain>
    </source>
</reference>
<dbReference type="InterPro" id="IPR000560">
    <property type="entry name" value="His_Pase_clade-2"/>
</dbReference>
<proteinExistence type="inferred from homology"/>
<dbReference type="VEuPathDB" id="FungiDB:DNF11_3971"/>
<keyword evidence="4" id="KW-1185">Reference proteome</keyword>
<comment type="similarity">
    <text evidence="1">Belongs to the histidine acid phosphatase family.</text>
</comment>
<protein>
    <submittedName>
        <fullName evidence="3">Counting factor 60</fullName>
    </submittedName>
</protein>
<evidence type="ECO:0000313" key="3">
    <source>
        <dbReference type="EMBL" id="AYO44921.1"/>
    </source>
</evidence>
<dbReference type="GO" id="GO:0016791">
    <property type="term" value="F:phosphatase activity"/>
    <property type="evidence" value="ECO:0007669"/>
    <property type="project" value="TreeGrafter"/>
</dbReference>
<name>A0A3G2S9Y8_MALR7</name>
<dbReference type="Proteomes" id="UP000269793">
    <property type="component" value="Chromosome VIII"/>
</dbReference>
<organism evidence="3 4">
    <name type="scientific">Malassezia restricta (strain ATCC 96810 / NBRC 103918 / CBS 7877)</name>
    <name type="common">Seborrheic dermatitis infection agent</name>
    <dbReference type="NCBI Taxonomy" id="425264"/>
    <lineage>
        <taxon>Eukaryota</taxon>
        <taxon>Fungi</taxon>
        <taxon>Dikarya</taxon>
        <taxon>Basidiomycota</taxon>
        <taxon>Ustilaginomycotina</taxon>
        <taxon>Malasseziomycetes</taxon>
        <taxon>Malasseziales</taxon>
        <taxon>Malasseziaceae</taxon>
        <taxon>Malassezia</taxon>
    </lineage>
</organism>
<feature type="chain" id="PRO_5018136835" evidence="2">
    <location>
        <begin position="18"/>
        <end position="459"/>
    </location>
</feature>
<dbReference type="InterPro" id="IPR029033">
    <property type="entry name" value="His_PPase_superfam"/>
</dbReference>
<evidence type="ECO:0000256" key="1">
    <source>
        <dbReference type="ARBA" id="ARBA00005375"/>
    </source>
</evidence>
<dbReference type="Gene3D" id="3.40.50.1240">
    <property type="entry name" value="Phosphoglycerate mutase-like"/>
    <property type="match status" value="1"/>
</dbReference>
<dbReference type="PANTHER" id="PTHR11567:SF195">
    <property type="entry name" value="ACID PHOSPHATASE, PUTATIVE (AFU_ORTHOLOGUE AFUA_3G14570)-RELATED"/>
    <property type="match status" value="1"/>
</dbReference>
<sequence length="459" mass="52533">MFRLLWWLGLALSCVRADAVDTLYPDLKDPAVVHKPGYNATMMGHRRETRNTTSDGTYSYCSMPHPDVSFYQEPGPVQNKSVHANLTKLLYIQRHQKRTAYHLFPNGEKDVYTCSDLRTYSYAGPAGGPDVEPMQVYPRTYVDFLNPLNQQFTNSTCQFPQLTLGGYLDGVQHGQDLRKLYMDKYNVIPGEPDHKRVWFRTSTAPLTQHSAAGVLRGLWIGYRESLPVFEQSSSVDTHEPSCDKVDELKSAAQKTDVWQKHLQETSALRKDLEAILRTNASDWQKDWDHYNDNFQARLCNGYELPCSLDDPSKCVTPEQAQQVFVAGDWEYNYNWVSRENVTEAIKLTSGLYIRDLIEQLKELSSGKSELQYVHHFMHDGDIGPLAGSLGIESLRWPGMASNIAIELWTTDDKKTFVRVLYSGHTIRSRHGNLDWMPLDAFLHMWSQYVPTDFAAQCRT</sequence>
<dbReference type="PANTHER" id="PTHR11567">
    <property type="entry name" value="ACID PHOSPHATASE-RELATED"/>
    <property type="match status" value="1"/>
</dbReference>
<gene>
    <name evidence="3" type="primary">cf60</name>
    <name evidence="3" type="ORF">DNF11_3971</name>
</gene>
<dbReference type="EMBL" id="CP033155">
    <property type="protein sequence ID" value="AYO44921.1"/>
    <property type="molecule type" value="Genomic_DNA"/>
</dbReference>
<feature type="signal peptide" evidence="2">
    <location>
        <begin position="1"/>
        <end position="17"/>
    </location>
</feature>
<dbReference type="OrthoDB" id="10262962at2759"/>
<evidence type="ECO:0000256" key="2">
    <source>
        <dbReference type="SAM" id="SignalP"/>
    </source>
</evidence>
<dbReference type="AlphaFoldDB" id="A0A3G2S9Y8"/>
<dbReference type="Pfam" id="PF00328">
    <property type="entry name" value="His_Phos_2"/>
    <property type="match status" value="1"/>
</dbReference>
<dbReference type="SUPFAM" id="SSF53254">
    <property type="entry name" value="Phosphoglycerate mutase-like"/>
    <property type="match status" value="1"/>
</dbReference>
<evidence type="ECO:0000313" key="4">
    <source>
        <dbReference type="Proteomes" id="UP000269793"/>
    </source>
</evidence>
<keyword evidence="2" id="KW-0732">Signal</keyword>